<dbReference type="AlphaFoldDB" id="A0A1Y2C660"/>
<organism evidence="1 2">
    <name type="scientific">Rhizoclosmatium globosum</name>
    <dbReference type="NCBI Taxonomy" id="329046"/>
    <lineage>
        <taxon>Eukaryota</taxon>
        <taxon>Fungi</taxon>
        <taxon>Fungi incertae sedis</taxon>
        <taxon>Chytridiomycota</taxon>
        <taxon>Chytridiomycota incertae sedis</taxon>
        <taxon>Chytridiomycetes</taxon>
        <taxon>Chytridiales</taxon>
        <taxon>Chytriomycetaceae</taxon>
        <taxon>Rhizoclosmatium</taxon>
    </lineage>
</organism>
<evidence type="ECO:0000313" key="2">
    <source>
        <dbReference type="Proteomes" id="UP000193642"/>
    </source>
</evidence>
<keyword evidence="2" id="KW-1185">Reference proteome</keyword>
<reference evidence="1 2" key="1">
    <citation type="submission" date="2016-07" db="EMBL/GenBank/DDBJ databases">
        <title>Pervasive Adenine N6-methylation of Active Genes in Fungi.</title>
        <authorList>
            <consortium name="DOE Joint Genome Institute"/>
            <person name="Mondo S.J."/>
            <person name="Dannebaum R.O."/>
            <person name="Kuo R.C."/>
            <person name="Labutti K."/>
            <person name="Haridas S."/>
            <person name="Kuo A."/>
            <person name="Salamov A."/>
            <person name="Ahrendt S.R."/>
            <person name="Lipzen A."/>
            <person name="Sullivan W."/>
            <person name="Andreopoulos W.B."/>
            <person name="Clum A."/>
            <person name="Lindquist E."/>
            <person name="Daum C."/>
            <person name="Ramamoorthy G.K."/>
            <person name="Gryganskyi A."/>
            <person name="Culley D."/>
            <person name="Magnuson J.K."/>
            <person name="James T.Y."/>
            <person name="O'Malley M.A."/>
            <person name="Stajich J.E."/>
            <person name="Spatafora J.W."/>
            <person name="Visel A."/>
            <person name="Grigoriev I.V."/>
        </authorList>
    </citation>
    <scope>NUCLEOTIDE SEQUENCE [LARGE SCALE GENOMIC DNA]</scope>
    <source>
        <strain evidence="1 2">JEL800</strain>
    </source>
</reference>
<accession>A0A1Y2C660</accession>
<gene>
    <name evidence="1" type="ORF">BCR33DRAFT_297365</name>
</gene>
<protein>
    <submittedName>
        <fullName evidence="1">Uncharacterized protein</fullName>
    </submittedName>
</protein>
<proteinExistence type="predicted"/>
<evidence type="ECO:0000313" key="1">
    <source>
        <dbReference type="EMBL" id="ORY42532.1"/>
    </source>
</evidence>
<comment type="caution">
    <text evidence="1">The sequence shown here is derived from an EMBL/GenBank/DDBJ whole genome shotgun (WGS) entry which is preliminary data.</text>
</comment>
<name>A0A1Y2C660_9FUNG</name>
<dbReference type="EMBL" id="MCGO01000028">
    <property type="protein sequence ID" value="ORY42532.1"/>
    <property type="molecule type" value="Genomic_DNA"/>
</dbReference>
<dbReference type="Proteomes" id="UP000193642">
    <property type="component" value="Unassembled WGS sequence"/>
</dbReference>
<sequence length="89" mass="10862">MTQFGCNANHFRFECFECQEITHGINRVPKEEEFFHGRCGIYRFCDGWWWLWLWLWCLGFDPYFSLFPQFLSCAYDVSVDCTREYMRSG</sequence>